<evidence type="ECO:0000256" key="3">
    <source>
        <dbReference type="ARBA" id="ARBA00022801"/>
    </source>
</evidence>
<keyword evidence="3" id="KW-0378">Hydrolase</keyword>
<reference evidence="7" key="1">
    <citation type="submission" date="2025-08" db="UniProtKB">
        <authorList>
            <consortium name="RefSeq"/>
        </authorList>
    </citation>
    <scope>IDENTIFICATION</scope>
    <source>
        <tissue evidence="7">Liver</tissue>
    </source>
</reference>
<accession>A0ABM2XPI6</accession>
<evidence type="ECO:0000313" key="7">
    <source>
        <dbReference type="RefSeq" id="XP_040604639.1"/>
    </source>
</evidence>
<dbReference type="InterPro" id="IPR007743">
    <property type="entry name" value="Immunity-related_GTPase-like"/>
</dbReference>
<gene>
    <name evidence="7" type="primary">LOC101837226</name>
</gene>
<evidence type="ECO:0000256" key="1">
    <source>
        <dbReference type="ARBA" id="ARBA00005429"/>
    </source>
</evidence>
<dbReference type="PANTHER" id="PTHR32341:SF6">
    <property type="entry name" value="IMMUNITY-RELATED GTPASE FAMILY M PROTEIN 2-RELATED"/>
    <property type="match status" value="1"/>
</dbReference>
<protein>
    <submittedName>
        <fullName evidence="7">Immunity-related GTPase family M protein 1 isoform X1</fullName>
    </submittedName>
</protein>
<dbReference type="RefSeq" id="XP_040604639.1">
    <property type="nucleotide sequence ID" value="XM_040748705.1"/>
</dbReference>
<keyword evidence="2" id="KW-0547">Nucleotide-binding</keyword>
<comment type="similarity">
    <text evidence="1">Belongs to the TRAFAC class dynamin-like GTPase superfamily. IRG family.</text>
</comment>
<feature type="domain" description="IRG-type G" evidence="5">
    <location>
        <begin position="90"/>
        <end position="266"/>
    </location>
</feature>
<dbReference type="Pfam" id="PF05049">
    <property type="entry name" value="IIGP"/>
    <property type="match status" value="1"/>
</dbReference>
<proteinExistence type="inferred from homology"/>
<dbReference type="SUPFAM" id="SSF52540">
    <property type="entry name" value="P-loop containing nucleoside triphosphate hydrolases"/>
    <property type="match status" value="1"/>
</dbReference>
<dbReference type="InterPro" id="IPR051515">
    <property type="entry name" value="IRG"/>
</dbReference>
<organism evidence="6 7">
    <name type="scientific">Mesocricetus auratus</name>
    <name type="common">Golden hamster</name>
    <dbReference type="NCBI Taxonomy" id="10036"/>
    <lineage>
        <taxon>Eukaryota</taxon>
        <taxon>Metazoa</taxon>
        <taxon>Chordata</taxon>
        <taxon>Craniata</taxon>
        <taxon>Vertebrata</taxon>
        <taxon>Euteleostomi</taxon>
        <taxon>Mammalia</taxon>
        <taxon>Eutheria</taxon>
        <taxon>Euarchontoglires</taxon>
        <taxon>Glires</taxon>
        <taxon>Rodentia</taxon>
        <taxon>Myomorpha</taxon>
        <taxon>Muroidea</taxon>
        <taxon>Cricetidae</taxon>
        <taxon>Cricetinae</taxon>
        <taxon>Mesocricetus</taxon>
    </lineage>
</organism>
<dbReference type="Proteomes" id="UP000886700">
    <property type="component" value="Unplaced"/>
</dbReference>
<dbReference type="GeneID" id="101837226"/>
<dbReference type="Gene3D" id="3.40.50.300">
    <property type="entry name" value="P-loop containing nucleotide triphosphate hydrolases"/>
    <property type="match status" value="1"/>
</dbReference>
<dbReference type="PROSITE" id="PS51716">
    <property type="entry name" value="G_IRG"/>
    <property type="match status" value="1"/>
</dbReference>
<dbReference type="PANTHER" id="PTHR32341">
    <property type="entry name" value="INTERFERON-INDUCIBLE GTPASE"/>
    <property type="match status" value="1"/>
</dbReference>
<keyword evidence="4" id="KW-0342">GTP-binding</keyword>
<evidence type="ECO:0000256" key="2">
    <source>
        <dbReference type="ARBA" id="ARBA00022741"/>
    </source>
</evidence>
<sequence length="438" mass="49922">MDSVMMWPPRLWKVGCTLAQCMGFLSFIYVVKSFFIPSSKSITASESFYTNQILYSQEVNERIAQAVKEGNLWNVISMVRNIIMQRKSSNPVKIVVTGDSGNGMSSFINALRLIGHEEEDSAPTGVVRTTQKPALYFSSEFPNVELWDLPGTGVTSQSMENYLEEMGFDKYDLIIIIASEQFSSNHVNLAKAMQRMKKRFYVVWTKLDRDLSSSPLSEPQLLQNIQKNILENLQKEEVKEPPIFLVSSIKTLAHDFPKLRDTLKEDIFGISNDDFLGTLFSICDETINEKVEGIKGYIDADTLCSRYEILDPDNLEECEKVFQKIFGVDDKSLHQVAQTMGQPDAFYMDAKQSQVIQMYPQDGSTLSWLYHSGSQFLFIRLDSVYCCFNSNYYRHKQQKCVLGKVAEETKKILRKILKDSIFLPEVLSPALYPTSTPS</sequence>
<dbReference type="InterPro" id="IPR027417">
    <property type="entry name" value="P-loop_NTPase"/>
</dbReference>
<evidence type="ECO:0000256" key="4">
    <source>
        <dbReference type="ARBA" id="ARBA00023134"/>
    </source>
</evidence>
<evidence type="ECO:0000313" key="6">
    <source>
        <dbReference type="Proteomes" id="UP000886700"/>
    </source>
</evidence>
<keyword evidence="6" id="KW-1185">Reference proteome</keyword>
<name>A0ABM2XPI6_MESAU</name>
<dbReference type="InterPro" id="IPR030385">
    <property type="entry name" value="G_IRG_dom"/>
</dbReference>
<evidence type="ECO:0000259" key="5">
    <source>
        <dbReference type="PROSITE" id="PS51716"/>
    </source>
</evidence>